<dbReference type="AlphaFoldDB" id="A0A8J7HWZ8"/>
<reference evidence="2 3" key="1">
    <citation type="journal article" date="2021" name="Int. J. Syst. Evol. Microbiol.">
        <title>Amazonocrinis nigriterrae gen. nov., sp. nov., Atlanticothrix silvestris gen. nov., sp. nov. and Dendronalium phyllosphericum gen. nov., sp. nov., nostocacean cyanobacteria from Brazilian environments.</title>
        <authorList>
            <person name="Alvarenga D.O."/>
            <person name="Andreote A.P.D."/>
            <person name="Branco L.H.Z."/>
            <person name="Delbaje E."/>
            <person name="Cruz R.B."/>
            <person name="Varani A.M."/>
            <person name="Fiore M.F."/>
        </authorList>
    </citation>
    <scope>NUCLEOTIDE SEQUENCE [LARGE SCALE GENOMIC DNA]</scope>
    <source>
        <strain evidence="2 3">CENA369</strain>
    </source>
</reference>
<dbReference type="Gene3D" id="1.10.10.10">
    <property type="entry name" value="Winged helix-like DNA-binding domain superfamily/Winged helix DNA-binding domain"/>
    <property type="match status" value="1"/>
</dbReference>
<dbReference type="InterPro" id="IPR002622">
    <property type="entry name" value="Transposase_14"/>
</dbReference>
<dbReference type="SUPFAM" id="SSF46689">
    <property type="entry name" value="Homeodomain-like"/>
    <property type="match status" value="1"/>
</dbReference>
<organism evidence="2 3">
    <name type="scientific">Dendronalium phyllosphericum CENA369</name>
    <dbReference type="NCBI Taxonomy" id="1725256"/>
    <lineage>
        <taxon>Bacteria</taxon>
        <taxon>Bacillati</taxon>
        <taxon>Cyanobacteriota</taxon>
        <taxon>Cyanophyceae</taxon>
        <taxon>Nostocales</taxon>
        <taxon>Nostocaceae</taxon>
        <taxon>Dendronalium</taxon>
        <taxon>Dendronalium phyllosphericum</taxon>
    </lineage>
</organism>
<dbReference type="InterPro" id="IPR036388">
    <property type="entry name" value="WH-like_DNA-bd_sf"/>
</dbReference>
<gene>
    <name evidence="2" type="ORF">I8752_01520</name>
</gene>
<feature type="domain" description="Transposase Synechocystis PCC 6803" evidence="1">
    <location>
        <begin position="3"/>
        <end position="117"/>
    </location>
</feature>
<name>A0A8J7HWZ8_9NOST</name>
<evidence type="ECO:0000313" key="3">
    <source>
        <dbReference type="Proteomes" id="UP000662314"/>
    </source>
</evidence>
<evidence type="ECO:0000259" key="1">
    <source>
        <dbReference type="Pfam" id="PF01710"/>
    </source>
</evidence>
<dbReference type="Proteomes" id="UP000662314">
    <property type="component" value="Unassembled WGS sequence"/>
</dbReference>
<evidence type="ECO:0000313" key="2">
    <source>
        <dbReference type="EMBL" id="MBH8571726.1"/>
    </source>
</evidence>
<dbReference type="InterPro" id="IPR009057">
    <property type="entry name" value="Homeodomain-like_sf"/>
</dbReference>
<dbReference type="RefSeq" id="WP_214430565.1">
    <property type="nucleotide sequence ID" value="NZ_CAWPUQ010000133.1"/>
</dbReference>
<dbReference type="EMBL" id="JAECZA010000003">
    <property type="protein sequence ID" value="MBH8571726.1"/>
    <property type="molecule type" value="Genomic_DNA"/>
</dbReference>
<accession>A0A8J7HWZ8</accession>
<dbReference type="Pfam" id="PF01710">
    <property type="entry name" value="HTH_Tnp_IS630"/>
    <property type="match status" value="1"/>
</dbReference>
<sequence>MKSYSVELREKIVAAHLQKNISIRKVANIFSVSKSLLQKLVKQQKLEGNLQPKPRGKPQFSHLTNAEVELRELVEAHPDATLIELCEFFADKTGNWVGRSAMCRALQKLGLNRKKKQSGVPKLELLSPKFKIRLLGKGQTYRARKFSIFGRNWYSTWVNEDSCPFTNGNKSLLSYPLL</sequence>
<protein>
    <submittedName>
        <fullName evidence="2">Transposase</fullName>
    </submittedName>
</protein>
<keyword evidence="3" id="KW-1185">Reference proteome</keyword>
<comment type="caution">
    <text evidence="2">The sequence shown here is derived from an EMBL/GenBank/DDBJ whole genome shotgun (WGS) entry which is preliminary data.</text>
</comment>
<proteinExistence type="predicted"/>